<dbReference type="Proteomes" id="UP000199079">
    <property type="component" value="Unassembled WGS sequence"/>
</dbReference>
<keyword evidence="4" id="KW-1185">Reference proteome</keyword>
<comment type="similarity">
    <text evidence="1">Belongs to the CutA family.</text>
</comment>
<dbReference type="Pfam" id="PF03091">
    <property type="entry name" value="CutA1"/>
    <property type="match status" value="1"/>
</dbReference>
<dbReference type="PANTHER" id="PTHR23419">
    <property type="entry name" value="DIVALENT CATION TOLERANCE CUTA-RELATED"/>
    <property type="match status" value="1"/>
</dbReference>
<accession>A0A1H3MSE5</accession>
<dbReference type="InterPro" id="IPR011322">
    <property type="entry name" value="N-reg_PII-like_a/b"/>
</dbReference>
<gene>
    <name evidence="3" type="ORF">SAMN05216564_11060</name>
</gene>
<organism evidence="3 4">
    <name type="scientific">Halopenitus persicus</name>
    <dbReference type="NCBI Taxonomy" id="1048396"/>
    <lineage>
        <taxon>Archaea</taxon>
        <taxon>Methanobacteriati</taxon>
        <taxon>Methanobacteriota</taxon>
        <taxon>Stenosarchaea group</taxon>
        <taxon>Halobacteria</taxon>
        <taxon>Halobacteriales</taxon>
        <taxon>Haloferacaceae</taxon>
        <taxon>Halopenitus</taxon>
    </lineage>
</organism>
<dbReference type="InterPro" id="IPR004323">
    <property type="entry name" value="Ion_tolerance_CutA"/>
</dbReference>
<dbReference type="AlphaFoldDB" id="A0A1H3MSE5"/>
<dbReference type="RefSeq" id="WP_092734443.1">
    <property type="nucleotide sequence ID" value="NZ_FNPC01000010.1"/>
</dbReference>
<evidence type="ECO:0000313" key="3">
    <source>
        <dbReference type="EMBL" id="SDY79384.1"/>
    </source>
</evidence>
<dbReference type="PANTHER" id="PTHR23419:SF8">
    <property type="entry name" value="FI09726P"/>
    <property type="match status" value="1"/>
</dbReference>
<dbReference type="SUPFAM" id="SSF54913">
    <property type="entry name" value="GlnB-like"/>
    <property type="match status" value="1"/>
</dbReference>
<protein>
    <submittedName>
        <fullName evidence="3">Divalent cation tolerance protein</fullName>
    </submittedName>
</protein>
<dbReference type="EMBL" id="FNPC01000010">
    <property type="protein sequence ID" value="SDY79384.1"/>
    <property type="molecule type" value="Genomic_DNA"/>
</dbReference>
<dbReference type="OrthoDB" id="8015at2157"/>
<dbReference type="Gene3D" id="3.30.70.120">
    <property type="match status" value="1"/>
</dbReference>
<proteinExistence type="inferred from homology"/>
<keyword evidence="2" id="KW-0963">Cytoplasm</keyword>
<sequence>MSTLYVTAPRDHASRIAETIVEERLAACVNRVPCRSTYRWDGDVVADEETILLIKTADDAADALGDRIRELHPHDVPCIERFDAADVNAPFAAWVDESVAVEE</sequence>
<dbReference type="GO" id="GO:0005507">
    <property type="term" value="F:copper ion binding"/>
    <property type="evidence" value="ECO:0007669"/>
    <property type="project" value="TreeGrafter"/>
</dbReference>
<reference evidence="4" key="1">
    <citation type="submission" date="2016-10" db="EMBL/GenBank/DDBJ databases">
        <authorList>
            <person name="Varghese N."/>
            <person name="Submissions S."/>
        </authorList>
    </citation>
    <scope>NUCLEOTIDE SEQUENCE [LARGE SCALE GENOMIC DNA]</scope>
    <source>
        <strain evidence="4">DC30,IBRC 10041,KCTC 4046</strain>
    </source>
</reference>
<evidence type="ECO:0000256" key="1">
    <source>
        <dbReference type="ARBA" id="ARBA00010169"/>
    </source>
</evidence>
<evidence type="ECO:0000313" key="4">
    <source>
        <dbReference type="Proteomes" id="UP000199079"/>
    </source>
</evidence>
<dbReference type="InterPro" id="IPR015867">
    <property type="entry name" value="N-reg_PII/ATP_PRibTrfase_C"/>
</dbReference>
<evidence type="ECO:0000256" key="2">
    <source>
        <dbReference type="ARBA" id="ARBA00022490"/>
    </source>
</evidence>
<name>A0A1H3MSE5_9EURY</name>
<dbReference type="GO" id="GO:0010038">
    <property type="term" value="P:response to metal ion"/>
    <property type="evidence" value="ECO:0007669"/>
    <property type="project" value="InterPro"/>
</dbReference>